<gene>
    <name evidence="2" type="ORF">DICPUDRAFT_74427</name>
</gene>
<dbReference type="Gene3D" id="3.30.420.40">
    <property type="match status" value="2"/>
</dbReference>
<dbReference type="Pfam" id="PF00022">
    <property type="entry name" value="Actin"/>
    <property type="match status" value="1"/>
</dbReference>
<evidence type="ECO:0000313" key="3">
    <source>
        <dbReference type="Proteomes" id="UP000001064"/>
    </source>
</evidence>
<dbReference type="GO" id="GO:0015629">
    <property type="term" value="C:actin cytoskeleton"/>
    <property type="evidence" value="ECO:0000318"/>
    <property type="project" value="GO_Central"/>
</dbReference>
<reference evidence="3" key="1">
    <citation type="journal article" date="2011" name="Genome Biol.">
        <title>Comparative genomics of the social amoebae Dictyostelium discoideum and Dictyostelium purpureum.</title>
        <authorList>
            <consortium name="US DOE Joint Genome Institute (JGI-PGF)"/>
            <person name="Sucgang R."/>
            <person name="Kuo A."/>
            <person name="Tian X."/>
            <person name="Salerno W."/>
            <person name="Parikh A."/>
            <person name="Feasley C.L."/>
            <person name="Dalin E."/>
            <person name="Tu H."/>
            <person name="Huang E."/>
            <person name="Barry K."/>
            <person name="Lindquist E."/>
            <person name="Shapiro H."/>
            <person name="Bruce D."/>
            <person name="Schmutz J."/>
            <person name="Salamov A."/>
            <person name="Fey P."/>
            <person name="Gaudet P."/>
            <person name="Anjard C."/>
            <person name="Babu M.M."/>
            <person name="Basu S."/>
            <person name="Bushmanova Y."/>
            <person name="van der Wel H."/>
            <person name="Katoh-Kurasawa M."/>
            <person name="Dinh C."/>
            <person name="Coutinho P.M."/>
            <person name="Saito T."/>
            <person name="Elias M."/>
            <person name="Schaap P."/>
            <person name="Kay R.R."/>
            <person name="Henrissat B."/>
            <person name="Eichinger L."/>
            <person name="Rivero F."/>
            <person name="Putnam N.H."/>
            <person name="West C.M."/>
            <person name="Loomis W.F."/>
            <person name="Chisholm R.L."/>
            <person name="Shaulsky G."/>
            <person name="Strassmann J.E."/>
            <person name="Queller D.C."/>
            <person name="Kuspa A."/>
            <person name="Grigoriev I.V."/>
        </authorList>
    </citation>
    <scope>NUCLEOTIDE SEQUENCE [LARGE SCALE GENOMIC DNA]</scope>
    <source>
        <strain evidence="3">QSDP1</strain>
    </source>
</reference>
<evidence type="ECO:0000256" key="1">
    <source>
        <dbReference type="RuleBase" id="RU000487"/>
    </source>
</evidence>
<organism evidence="2 3">
    <name type="scientific">Dictyostelium purpureum</name>
    <name type="common">Slime mold</name>
    <dbReference type="NCBI Taxonomy" id="5786"/>
    <lineage>
        <taxon>Eukaryota</taxon>
        <taxon>Amoebozoa</taxon>
        <taxon>Evosea</taxon>
        <taxon>Eumycetozoa</taxon>
        <taxon>Dictyostelia</taxon>
        <taxon>Dictyosteliales</taxon>
        <taxon>Dictyosteliaceae</taxon>
        <taxon>Dictyostelium</taxon>
    </lineage>
</organism>
<dbReference type="SMART" id="SM00268">
    <property type="entry name" value="ACTIN"/>
    <property type="match status" value="1"/>
</dbReference>
<dbReference type="PANTHER" id="PTHR11937">
    <property type="entry name" value="ACTIN"/>
    <property type="match status" value="1"/>
</dbReference>
<dbReference type="InParanoid" id="F0Z7Q1"/>
<dbReference type="RefSeq" id="XP_003283403.1">
    <property type="nucleotide sequence ID" value="XM_003283355.1"/>
</dbReference>
<protein>
    <submittedName>
        <fullName evidence="2">Uncharacterized protein</fullName>
    </submittedName>
</protein>
<keyword evidence="3" id="KW-1185">Reference proteome</keyword>
<dbReference type="AlphaFoldDB" id="F0Z7Q1"/>
<dbReference type="EMBL" id="GL870947">
    <property type="protein sequence ID" value="EGC40054.1"/>
    <property type="molecule type" value="Genomic_DNA"/>
</dbReference>
<proteinExistence type="inferred from homology"/>
<evidence type="ECO:0000313" key="2">
    <source>
        <dbReference type="EMBL" id="EGC40054.1"/>
    </source>
</evidence>
<dbReference type="eggNOG" id="KOG0676">
    <property type="taxonomic scope" value="Eukaryota"/>
</dbReference>
<dbReference type="Proteomes" id="UP000001064">
    <property type="component" value="Unassembled WGS sequence"/>
</dbReference>
<name>F0Z7Q1_DICPU</name>
<dbReference type="STRING" id="5786.F0Z7Q1"/>
<dbReference type="Gene3D" id="3.90.640.10">
    <property type="entry name" value="Actin, Chain A, domain 4"/>
    <property type="match status" value="1"/>
</dbReference>
<comment type="similarity">
    <text evidence="1">Belongs to the actin family.</text>
</comment>
<dbReference type="KEGG" id="dpp:DICPUDRAFT_74427"/>
<dbReference type="PRINTS" id="PR00190">
    <property type="entry name" value="ACTIN"/>
</dbReference>
<sequence>MAEFSDIVIDCGSDTIKAGIANPESKPSLVFPSNLFTNESLNKKSSSINQIREKKYIFDCSLADPIKRGRIVNWGAMENVWRYTFNELQVNSNQCNVLLSEMAFATYKERKEKVEIMYEKFGVQNLFICMDAALSLFSLRQYTGLVVDSGYDVTRIIPIYSGIPHYVKHSDQILNIGGNSISKYLEFLLVDNPASNSINSDTVNNIKEQLAYVREEKSHYFEEKFFQLFDGTSVKLKKELYKAPEVLFKPELLGIDTDPLHIKILKTASSVEVADPSEIYRNIYLFGGNSLFPGLKCRIQNELLYKAPKAKVYNYNKDKFSAWVGGSEHCKVLTEHKSWISKEKYLEYGGDLFYTNFI</sequence>
<dbReference type="VEuPathDB" id="AmoebaDB:DICPUDRAFT_74427"/>
<accession>F0Z7Q1</accession>
<dbReference type="InterPro" id="IPR043129">
    <property type="entry name" value="ATPase_NBD"/>
</dbReference>
<dbReference type="OrthoDB" id="7340501at2759"/>
<dbReference type="InterPro" id="IPR004000">
    <property type="entry name" value="Actin"/>
</dbReference>
<dbReference type="SUPFAM" id="SSF53067">
    <property type="entry name" value="Actin-like ATPase domain"/>
    <property type="match status" value="2"/>
</dbReference>
<dbReference type="GeneID" id="10509357"/>
<dbReference type="FunFam" id="3.90.640.10:FF:000026">
    <property type="entry name" value="Actin-related protein 7"/>
    <property type="match status" value="1"/>
</dbReference>
<dbReference type="OMA" id="AMENVWR"/>